<dbReference type="PANTHER" id="PTHR11614">
    <property type="entry name" value="PHOSPHOLIPASE-RELATED"/>
    <property type="match status" value="1"/>
</dbReference>
<dbReference type="Proteomes" id="UP000559182">
    <property type="component" value="Unassembled WGS sequence"/>
</dbReference>
<keyword evidence="2" id="KW-0378">Hydrolase</keyword>
<sequence length="311" mass="33711">MALTEFDFPSHNGRDHIKAWIYAPATTPRGIIHIVHGLGEHSRRYLRLIGKMLDAGYVVCADDHVGHGATAMASGVWADSGENGLTAIVEDEATLREHAVAAYPDLPYFLYGHSWGSIIARAYAARHPEQLDGLVLGGIAAQMRGPESVPVADVEAAIGDTDGTGVADEFMPALFAGTVDRYDDVRGPTDWVAADRGVVADHAVDPLNRFGVPMTLRFLRDFLVLYAEANADDWAAKIPGALPVLILAGDQDPVANYGEGAYHVANQLWASGNRDVRTRVYTGYRHEVHNEPPIRDEVAAEIIGFVDGHLR</sequence>
<dbReference type="GO" id="GO:0016787">
    <property type="term" value="F:hydrolase activity"/>
    <property type="evidence" value="ECO:0007669"/>
    <property type="project" value="UniProtKB-KW"/>
</dbReference>
<dbReference type="InterPro" id="IPR022742">
    <property type="entry name" value="Hydrolase_4"/>
</dbReference>
<gene>
    <name evidence="2" type="ORF">FHU39_002840</name>
</gene>
<name>A0A839NE71_9MICO</name>
<dbReference type="Gene3D" id="3.40.50.1820">
    <property type="entry name" value="alpha/beta hydrolase"/>
    <property type="match status" value="1"/>
</dbReference>
<dbReference type="Pfam" id="PF12146">
    <property type="entry name" value="Hydrolase_4"/>
    <property type="match status" value="1"/>
</dbReference>
<evidence type="ECO:0000313" key="3">
    <source>
        <dbReference type="Proteomes" id="UP000559182"/>
    </source>
</evidence>
<evidence type="ECO:0000313" key="2">
    <source>
        <dbReference type="EMBL" id="MBB2892822.1"/>
    </source>
</evidence>
<organism evidence="2 3">
    <name type="scientific">Flexivirga oryzae</name>
    <dbReference type="NCBI Taxonomy" id="1794944"/>
    <lineage>
        <taxon>Bacteria</taxon>
        <taxon>Bacillati</taxon>
        <taxon>Actinomycetota</taxon>
        <taxon>Actinomycetes</taxon>
        <taxon>Micrococcales</taxon>
        <taxon>Dermacoccaceae</taxon>
        <taxon>Flexivirga</taxon>
    </lineage>
</organism>
<dbReference type="AlphaFoldDB" id="A0A839NE71"/>
<feature type="domain" description="Serine aminopeptidase S33" evidence="1">
    <location>
        <begin position="27"/>
        <end position="292"/>
    </location>
</feature>
<evidence type="ECO:0000259" key="1">
    <source>
        <dbReference type="Pfam" id="PF12146"/>
    </source>
</evidence>
<dbReference type="InterPro" id="IPR051044">
    <property type="entry name" value="MAG_DAG_Lipase"/>
</dbReference>
<dbReference type="InterPro" id="IPR029058">
    <property type="entry name" value="AB_hydrolase_fold"/>
</dbReference>
<comment type="caution">
    <text evidence="2">The sequence shown here is derived from an EMBL/GenBank/DDBJ whole genome shotgun (WGS) entry which is preliminary data.</text>
</comment>
<dbReference type="RefSeq" id="WP_183321218.1">
    <property type="nucleotide sequence ID" value="NZ_JACHVQ010000002.1"/>
</dbReference>
<dbReference type="SUPFAM" id="SSF53474">
    <property type="entry name" value="alpha/beta-Hydrolases"/>
    <property type="match status" value="1"/>
</dbReference>
<keyword evidence="3" id="KW-1185">Reference proteome</keyword>
<protein>
    <submittedName>
        <fullName evidence="2">Alpha-beta hydrolase superfamily lysophospholipase</fullName>
    </submittedName>
</protein>
<proteinExistence type="predicted"/>
<dbReference type="EMBL" id="JACHVQ010000002">
    <property type="protein sequence ID" value="MBB2892822.1"/>
    <property type="molecule type" value="Genomic_DNA"/>
</dbReference>
<reference evidence="2 3" key="1">
    <citation type="submission" date="2020-08" db="EMBL/GenBank/DDBJ databases">
        <title>Sequencing the genomes of 1000 actinobacteria strains.</title>
        <authorList>
            <person name="Klenk H.-P."/>
        </authorList>
    </citation>
    <scope>NUCLEOTIDE SEQUENCE [LARGE SCALE GENOMIC DNA]</scope>
    <source>
        <strain evidence="2 3">DSM 105369</strain>
    </source>
</reference>
<accession>A0A839NE71</accession>